<keyword evidence="2" id="KW-0805">Transcription regulation</keyword>
<feature type="compositionally biased region" description="Basic and acidic residues" evidence="5">
    <location>
        <begin position="110"/>
        <end position="126"/>
    </location>
</feature>
<dbReference type="Gene3D" id="6.10.140.850">
    <property type="match status" value="1"/>
</dbReference>
<dbReference type="Proteomes" id="UP000568380">
    <property type="component" value="Unassembled WGS sequence"/>
</dbReference>
<dbReference type="AlphaFoldDB" id="A0A7W8AA89"/>
<dbReference type="InterPro" id="IPR036390">
    <property type="entry name" value="WH_DNA-bd_sf"/>
</dbReference>
<proteinExistence type="inferred from homology"/>
<keyword evidence="4" id="KW-0804">Transcription</keyword>
<evidence type="ECO:0000256" key="3">
    <source>
        <dbReference type="ARBA" id="ARBA00023125"/>
    </source>
</evidence>
<keyword evidence="3" id="KW-0238">DNA-binding</keyword>
<name>A0A7W8AA89_9ACTN</name>
<accession>A0A7W8AA89</accession>
<protein>
    <submittedName>
        <fullName evidence="6">Putative transcriptional regulator</fullName>
    </submittedName>
</protein>
<evidence type="ECO:0000256" key="2">
    <source>
        <dbReference type="ARBA" id="ARBA00023015"/>
    </source>
</evidence>
<comment type="caution">
    <text evidence="6">The sequence shown here is derived from an EMBL/GenBank/DDBJ whole genome shotgun (WGS) entry which is preliminary data.</text>
</comment>
<dbReference type="GO" id="GO:0045892">
    <property type="term" value="P:negative regulation of DNA-templated transcription"/>
    <property type="evidence" value="ECO:0007669"/>
    <property type="project" value="InterPro"/>
</dbReference>
<evidence type="ECO:0000256" key="4">
    <source>
        <dbReference type="ARBA" id="ARBA00023163"/>
    </source>
</evidence>
<sequence length="147" mass="15321">MRLGNLERSVMEALWAHPEGILAQDLAAALPSSPAVTTVLTVLVRLSRKGLATRERAGRAHLYRAAAGKDAFVAEAMREALDEAGDVEAAVNRFVGAVSPEVAAALRAALTDRPDLTTPGETHRPDLTATPEALTADRSGSVRGGGS</sequence>
<dbReference type="Pfam" id="PF03965">
    <property type="entry name" value="Penicillinase_R"/>
    <property type="match status" value="1"/>
</dbReference>
<evidence type="ECO:0000256" key="5">
    <source>
        <dbReference type="SAM" id="MobiDB-lite"/>
    </source>
</evidence>
<dbReference type="SUPFAM" id="SSF46785">
    <property type="entry name" value="Winged helix' DNA-binding domain"/>
    <property type="match status" value="1"/>
</dbReference>
<evidence type="ECO:0000313" key="6">
    <source>
        <dbReference type="EMBL" id="MBB5082453.1"/>
    </source>
</evidence>
<dbReference type="EMBL" id="JACHIN010000013">
    <property type="protein sequence ID" value="MBB5082453.1"/>
    <property type="molecule type" value="Genomic_DNA"/>
</dbReference>
<organism evidence="6 7">
    <name type="scientific">Nonomuraea endophytica</name>
    <dbReference type="NCBI Taxonomy" id="714136"/>
    <lineage>
        <taxon>Bacteria</taxon>
        <taxon>Bacillati</taxon>
        <taxon>Actinomycetota</taxon>
        <taxon>Actinomycetes</taxon>
        <taxon>Streptosporangiales</taxon>
        <taxon>Streptosporangiaceae</taxon>
        <taxon>Nonomuraea</taxon>
    </lineage>
</organism>
<dbReference type="InterPro" id="IPR005650">
    <property type="entry name" value="BlaI_family"/>
</dbReference>
<dbReference type="RefSeq" id="WP_184970689.1">
    <property type="nucleotide sequence ID" value="NZ_JACHIN010000013.1"/>
</dbReference>
<feature type="region of interest" description="Disordered" evidence="5">
    <location>
        <begin position="110"/>
        <end position="147"/>
    </location>
</feature>
<comment type="similarity">
    <text evidence="1">Belongs to the BlaI transcriptional regulatory family.</text>
</comment>
<gene>
    <name evidence="6" type="ORF">HNR40_007948</name>
</gene>
<evidence type="ECO:0000256" key="1">
    <source>
        <dbReference type="ARBA" id="ARBA00011046"/>
    </source>
</evidence>
<keyword evidence="7" id="KW-1185">Reference proteome</keyword>
<dbReference type="InterPro" id="IPR036388">
    <property type="entry name" value="WH-like_DNA-bd_sf"/>
</dbReference>
<evidence type="ECO:0000313" key="7">
    <source>
        <dbReference type="Proteomes" id="UP000568380"/>
    </source>
</evidence>
<reference evidence="6 7" key="1">
    <citation type="submission" date="2020-08" db="EMBL/GenBank/DDBJ databases">
        <title>Genomic Encyclopedia of Type Strains, Phase IV (KMG-IV): sequencing the most valuable type-strain genomes for metagenomic binning, comparative biology and taxonomic classification.</title>
        <authorList>
            <person name="Goeker M."/>
        </authorList>
    </citation>
    <scope>NUCLEOTIDE SEQUENCE [LARGE SCALE GENOMIC DNA]</scope>
    <source>
        <strain evidence="6 7">DSM 45385</strain>
    </source>
</reference>
<dbReference type="GO" id="GO:0003677">
    <property type="term" value="F:DNA binding"/>
    <property type="evidence" value="ECO:0007669"/>
    <property type="project" value="UniProtKB-KW"/>
</dbReference>
<dbReference type="Gene3D" id="1.10.10.10">
    <property type="entry name" value="Winged helix-like DNA-binding domain superfamily/Winged helix DNA-binding domain"/>
    <property type="match status" value="1"/>
</dbReference>